<dbReference type="HOGENOM" id="CLU_109811_1_0_6"/>
<dbReference type="KEGG" id="sfo:Z042_02820"/>
<dbReference type="Proteomes" id="UP000019030">
    <property type="component" value="Chromosome"/>
</dbReference>
<dbReference type="RefSeq" id="WP_024914189.1">
    <property type="nucleotide sequence ID" value="NZ_CP007044.2"/>
</dbReference>
<sequence>MTFDFQVSARMSKPVAEVYQAVVNPKQLSAYFTTIGGASHPLVAGTTVLWWNQTPVEVIEVVENARIVLRWNPDSSTGNQPYKTLIDMLFIPLDDGGTLVKIGETGWEQSDAGQKASYVNCEGWTQMLCSMKAWLEYGINLRSGYFQSEMQGKPASQINHSTN</sequence>
<name>W0L9G4_9GAMM</name>
<dbReference type="AlphaFoldDB" id="W0L9G4"/>
<dbReference type="Pfam" id="PF08327">
    <property type="entry name" value="AHSA1"/>
    <property type="match status" value="1"/>
</dbReference>
<accession>W0L9G4</accession>
<dbReference type="InterPro" id="IPR023393">
    <property type="entry name" value="START-like_dom_sf"/>
</dbReference>
<evidence type="ECO:0000313" key="3">
    <source>
        <dbReference type="EMBL" id="AHG18655.1"/>
    </source>
</evidence>
<dbReference type="OrthoDB" id="9806378at2"/>
<dbReference type="STRING" id="1441930.Z042_02820"/>
<organism evidence="3 4">
    <name type="scientific">Chania multitudinisentens RB-25</name>
    <dbReference type="NCBI Taxonomy" id="1441930"/>
    <lineage>
        <taxon>Bacteria</taxon>
        <taxon>Pseudomonadati</taxon>
        <taxon>Pseudomonadota</taxon>
        <taxon>Gammaproteobacteria</taxon>
        <taxon>Enterobacterales</taxon>
        <taxon>Yersiniaceae</taxon>
        <taxon>Chania</taxon>
    </lineage>
</organism>
<dbReference type="Gene3D" id="3.30.530.20">
    <property type="match status" value="1"/>
</dbReference>
<dbReference type="SUPFAM" id="SSF55961">
    <property type="entry name" value="Bet v1-like"/>
    <property type="match status" value="1"/>
</dbReference>
<dbReference type="InterPro" id="IPR013538">
    <property type="entry name" value="ASHA1/2-like_C"/>
</dbReference>
<evidence type="ECO:0000256" key="1">
    <source>
        <dbReference type="ARBA" id="ARBA00006817"/>
    </source>
</evidence>
<feature type="domain" description="Activator of Hsp90 ATPase homologue 1/2-like C-terminal" evidence="2">
    <location>
        <begin position="14"/>
        <end position="136"/>
    </location>
</feature>
<gene>
    <name evidence="3" type="ORF">Z042_02820</name>
</gene>
<evidence type="ECO:0000313" key="4">
    <source>
        <dbReference type="Proteomes" id="UP000019030"/>
    </source>
</evidence>
<reference evidence="3 4" key="1">
    <citation type="submission" date="2014-01" db="EMBL/GenBank/DDBJ databases">
        <title>Isolation of Serratia multitudinisentens RB-25 from Ex-Landfill site.</title>
        <authorList>
            <person name="Robson E.H.J."/>
        </authorList>
    </citation>
    <scope>NUCLEOTIDE SEQUENCE [LARGE SCALE GENOMIC DNA]</scope>
    <source>
        <strain evidence="3 4">RB-25</strain>
    </source>
</reference>
<protein>
    <submittedName>
        <fullName evidence="3">ATPase</fullName>
    </submittedName>
</protein>
<comment type="similarity">
    <text evidence="1">Belongs to the AHA1 family.</text>
</comment>
<reference evidence="3 4" key="2">
    <citation type="submission" date="2015-03" db="EMBL/GenBank/DDBJ databases">
        <authorList>
            <person name="Chan K.-G."/>
        </authorList>
    </citation>
    <scope>NUCLEOTIDE SEQUENCE [LARGE SCALE GENOMIC DNA]</scope>
    <source>
        <strain evidence="3 4">RB-25</strain>
    </source>
</reference>
<keyword evidence="4" id="KW-1185">Reference proteome</keyword>
<dbReference type="EMBL" id="CP007044">
    <property type="protein sequence ID" value="AHG18655.1"/>
    <property type="molecule type" value="Genomic_DNA"/>
</dbReference>
<dbReference type="eggNOG" id="COG3832">
    <property type="taxonomic scope" value="Bacteria"/>
</dbReference>
<dbReference type="PATRIC" id="fig|1441930.4.peg.573"/>
<proteinExistence type="inferred from homology"/>
<evidence type="ECO:0000259" key="2">
    <source>
        <dbReference type="Pfam" id="PF08327"/>
    </source>
</evidence>